<reference evidence="2" key="1">
    <citation type="submission" date="2023-03" db="EMBL/GenBank/DDBJ databases">
        <title>Massive genome expansion in bonnet fungi (Mycena s.s.) driven by repeated elements and novel gene families across ecological guilds.</title>
        <authorList>
            <consortium name="Lawrence Berkeley National Laboratory"/>
            <person name="Harder C.B."/>
            <person name="Miyauchi S."/>
            <person name="Viragh M."/>
            <person name="Kuo A."/>
            <person name="Thoen E."/>
            <person name="Andreopoulos B."/>
            <person name="Lu D."/>
            <person name="Skrede I."/>
            <person name="Drula E."/>
            <person name="Henrissat B."/>
            <person name="Morin E."/>
            <person name="Kohler A."/>
            <person name="Barry K."/>
            <person name="LaButti K."/>
            <person name="Morin E."/>
            <person name="Salamov A."/>
            <person name="Lipzen A."/>
            <person name="Mereny Z."/>
            <person name="Hegedus B."/>
            <person name="Baldrian P."/>
            <person name="Stursova M."/>
            <person name="Weitz H."/>
            <person name="Taylor A."/>
            <person name="Grigoriev I.V."/>
            <person name="Nagy L.G."/>
            <person name="Martin F."/>
            <person name="Kauserud H."/>
        </authorList>
    </citation>
    <scope>NUCLEOTIDE SEQUENCE</scope>
    <source>
        <strain evidence="2">9144</strain>
    </source>
</reference>
<name>A0AAD6US86_9AGAR</name>
<evidence type="ECO:0000313" key="3">
    <source>
        <dbReference type="Proteomes" id="UP001219525"/>
    </source>
</evidence>
<dbReference type="Proteomes" id="UP001219525">
    <property type="component" value="Unassembled WGS sequence"/>
</dbReference>
<dbReference type="AlphaFoldDB" id="A0AAD6US86"/>
<feature type="compositionally biased region" description="Basic residues" evidence="1">
    <location>
        <begin position="14"/>
        <end position="24"/>
    </location>
</feature>
<evidence type="ECO:0000256" key="1">
    <source>
        <dbReference type="SAM" id="MobiDB-lite"/>
    </source>
</evidence>
<sequence length="307" mass="33761">MLRASSCPEVPPNPRRRRPVRRPHPKPEPKRSLFRVSTVASFRPGGVFKLGAFSTRTRTYRRWFGMAEWDEHLSNTIIRAWSARLPAHTRDLSSAPLPALCAPVGRHSPRPSAAMLKYVSSPRLPGPPPADGALDRGLRPPYRGRAISIGPLGRARRADCIARVPALADPVPLHFDAAKRGPGLLSGFSMKSCSSDQHHHLYLECPQRRVARPYPLAQKIFLSRPCLGAHLSEDGGGPIHRLSVHRLRATPLTAVPAHLTAAVLFLSFPSGVSITPPRLILELVSRKRLTLWPQSQANLSAKLSNSC</sequence>
<keyword evidence="3" id="KW-1185">Reference proteome</keyword>
<gene>
    <name evidence="2" type="ORF">GGX14DRAFT_577266</name>
</gene>
<organism evidence="2 3">
    <name type="scientific">Mycena pura</name>
    <dbReference type="NCBI Taxonomy" id="153505"/>
    <lineage>
        <taxon>Eukaryota</taxon>
        <taxon>Fungi</taxon>
        <taxon>Dikarya</taxon>
        <taxon>Basidiomycota</taxon>
        <taxon>Agaricomycotina</taxon>
        <taxon>Agaricomycetes</taxon>
        <taxon>Agaricomycetidae</taxon>
        <taxon>Agaricales</taxon>
        <taxon>Marasmiineae</taxon>
        <taxon>Mycenaceae</taxon>
        <taxon>Mycena</taxon>
    </lineage>
</organism>
<evidence type="ECO:0000313" key="2">
    <source>
        <dbReference type="EMBL" id="KAJ7193476.1"/>
    </source>
</evidence>
<dbReference type="EMBL" id="JARJCW010000108">
    <property type="protein sequence ID" value="KAJ7193476.1"/>
    <property type="molecule type" value="Genomic_DNA"/>
</dbReference>
<feature type="region of interest" description="Disordered" evidence="1">
    <location>
        <begin position="1"/>
        <end position="32"/>
    </location>
</feature>
<accession>A0AAD6US86</accession>
<proteinExistence type="predicted"/>
<comment type="caution">
    <text evidence="2">The sequence shown here is derived from an EMBL/GenBank/DDBJ whole genome shotgun (WGS) entry which is preliminary data.</text>
</comment>
<protein>
    <submittedName>
        <fullName evidence="2">Uncharacterized protein</fullName>
    </submittedName>
</protein>